<dbReference type="SUPFAM" id="SSF52058">
    <property type="entry name" value="L domain-like"/>
    <property type="match status" value="1"/>
</dbReference>
<dbReference type="OrthoDB" id="2021138at2759"/>
<dbReference type="Proteomes" id="UP001163046">
    <property type="component" value="Unassembled WGS sequence"/>
</dbReference>
<evidence type="ECO:0000313" key="4">
    <source>
        <dbReference type="Proteomes" id="UP001163046"/>
    </source>
</evidence>
<organism evidence="3 4">
    <name type="scientific">Desmophyllum pertusum</name>
    <dbReference type="NCBI Taxonomy" id="174260"/>
    <lineage>
        <taxon>Eukaryota</taxon>
        <taxon>Metazoa</taxon>
        <taxon>Cnidaria</taxon>
        <taxon>Anthozoa</taxon>
        <taxon>Hexacorallia</taxon>
        <taxon>Scleractinia</taxon>
        <taxon>Caryophylliina</taxon>
        <taxon>Caryophylliidae</taxon>
        <taxon>Desmophyllum</taxon>
    </lineage>
</organism>
<comment type="caution">
    <text evidence="3">The sequence shown here is derived from an EMBL/GenBank/DDBJ whole genome shotgun (WGS) entry which is preliminary data.</text>
</comment>
<dbReference type="PANTHER" id="PTHR48051:SF48">
    <property type="entry name" value="MULTIFUNCTIONAL ROCO FAMILY SIGNALING REGULATOR 1"/>
    <property type="match status" value="1"/>
</dbReference>
<evidence type="ECO:0000256" key="1">
    <source>
        <dbReference type="ARBA" id="ARBA00022614"/>
    </source>
</evidence>
<name>A0A9X0CML0_9CNID</name>
<dbReference type="GO" id="GO:0005737">
    <property type="term" value="C:cytoplasm"/>
    <property type="evidence" value="ECO:0007669"/>
    <property type="project" value="TreeGrafter"/>
</dbReference>
<dbReference type="InterPro" id="IPR032675">
    <property type="entry name" value="LRR_dom_sf"/>
</dbReference>
<dbReference type="EMBL" id="MU827307">
    <property type="protein sequence ID" value="KAJ7362033.1"/>
    <property type="molecule type" value="Genomic_DNA"/>
</dbReference>
<dbReference type="AlphaFoldDB" id="A0A9X0CML0"/>
<evidence type="ECO:0000313" key="3">
    <source>
        <dbReference type="EMBL" id="KAJ7362033.1"/>
    </source>
</evidence>
<protein>
    <submittedName>
        <fullName evidence="3">Uncharacterized protein</fullName>
    </submittedName>
</protein>
<accession>A0A9X0CML0</accession>
<gene>
    <name evidence="3" type="ORF">OS493_013121</name>
</gene>
<keyword evidence="4" id="KW-1185">Reference proteome</keyword>
<proteinExistence type="predicted"/>
<keyword evidence="1" id="KW-0433">Leucine-rich repeat</keyword>
<evidence type="ECO:0000256" key="2">
    <source>
        <dbReference type="ARBA" id="ARBA00022737"/>
    </source>
</evidence>
<dbReference type="InterPro" id="IPR050216">
    <property type="entry name" value="LRR_domain-containing"/>
</dbReference>
<reference evidence="3" key="1">
    <citation type="submission" date="2023-01" db="EMBL/GenBank/DDBJ databases">
        <title>Genome assembly of the deep-sea coral Lophelia pertusa.</title>
        <authorList>
            <person name="Herrera S."/>
            <person name="Cordes E."/>
        </authorList>
    </citation>
    <scope>NUCLEOTIDE SEQUENCE</scope>
    <source>
        <strain evidence="3">USNM1676648</strain>
        <tissue evidence="3">Polyp</tissue>
    </source>
</reference>
<dbReference type="Gene3D" id="3.80.10.10">
    <property type="entry name" value="Ribonuclease Inhibitor"/>
    <property type="match status" value="1"/>
</dbReference>
<keyword evidence="2" id="KW-0677">Repeat</keyword>
<dbReference type="PANTHER" id="PTHR48051">
    <property type="match status" value="1"/>
</dbReference>
<sequence length="119" mass="13666">MGELKKLEKLQLGSTICELERRAYQNGNWLFTLPCSFGWMVNLQKLHLDENQLCELPENFGSLVNLEWLILVKSLAKVCLPLFVYLTSSGTFSLSQNYLKTLPDNFGNLTKSHRVEVEQ</sequence>